<feature type="region of interest" description="Disordered" evidence="1">
    <location>
        <begin position="1"/>
        <end position="76"/>
    </location>
</feature>
<proteinExistence type="predicted"/>
<sequence length="76" mass="8751">MDRHHPPNDPTPDQQRAARDKKWAKAASMHWRAYAPFDANRPRTRTRTDDQERARNAKPNDIPSQPPGGQGDQLPR</sequence>
<comment type="caution">
    <text evidence="2">The sequence shown here is derived from an EMBL/GenBank/DDBJ whole genome shotgun (WGS) entry which is preliminary data.</text>
</comment>
<gene>
    <name evidence="2" type="ORF">RS82_01697</name>
</gene>
<name>A0A0M2H9T1_MICTR</name>
<feature type="compositionally biased region" description="Basic and acidic residues" evidence="1">
    <location>
        <begin position="46"/>
        <end position="55"/>
    </location>
</feature>
<dbReference type="AlphaFoldDB" id="A0A0M2H9T1"/>
<evidence type="ECO:0000313" key="2">
    <source>
        <dbReference type="EMBL" id="KJL43203.1"/>
    </source>
</evidence>
<evidence type="ECO:0000313" key="3">
    <source>
        <dbReference type="Proteomes" id="UP000034098"/>
    </source>
</evidence>
<dbReference type="RefSeq" id="WP_045298224.1">
    <property type="nucleotide sequence ID" value="NZ_JYJA01000032.1"/>
</dbReference>
<protein>
    <submittedName>
        <fullName evidence="2">Uncharacterized protein</fullName>
    </submittedName>
</protein>
<keyword evidence="3" id="KW-1185">Reference proteome</keyword>
<dbReference type="OrthoDB" id="9958805at2"/>
<organism evidence="2 3">
    <name type="scientific">Microbacterium trichothecenolyticum</name>
    <name type="common">Aureobacterium trichothecenolyticum</name>
    <dbReference type="NCBI Taxonomy" id="69370"/>
    <lineage>
        <taxon>Bacteria</taxon>
        <taxon>Bacillati</taxon>
        <taxon>Actinomycetota</taxon>
        <taxon>Actinomycetes</taxon>
        <taxon>Micrococcales</taxon>
        <taxon>Microbacteriaceae</taxon>
        <taxon>Microbacterium</taxon>
    </lineage>
</organism>
<accession>A0A0M2H9T1</accession>
<dbReference type="PATRIC" id="fig|69370.6.peg.1728"/>
<dbReference type="EMBL" id="JYJA01000032">
    <property type="protein sequence ID" value="KJL43203.1"/>
    <property type="molecule type" value="Genomic_DNA"/>
</dbReference>
<reference evidence="2 3" key="1">
    <citation type="submission" date="2015-02" db="EMBL/GenBank/DDBJ databases">
        <title>Draft genome sequences of ten Microbacterium spp. with emphasis on heavy metal contaminated environments.</title>
        <authorList>
            <person name="Corretto E."/>
        </authorList>
    </citation>
    <scope>NUCLEOTIDE SEQUENCE [LARGE SCALE GENOMIC DNA]</scope>
    <source>
        <strain evidence="2 3">DSM 8608</strain>
    </source>
</reference>
<dbReference type="Proteomes" id="UP000034098">
    <property type="component" value="Unassembled WGS sequence"/>
</dbReference>
<evidence type="ECO:0000256" key="1">
    <source>
        <dbReference type="SAM" id="MobiDB-lite"/>
    </source>
</evidence>